<evidence type="ECO:0000259" key="4">
    <source>
        <dbReference type="PROSITE" id="PS50837"/>
    </source>
</evidence>
<evidence type="ECO:0000256" key="2">
    <source>
        <dbReference type="SAM" id="Coils"/>
    </source>
</evidence>
<feature type="region of interest" description="Disordered" evidence="3">
    <location>
        <begin position="1293"/>
        <end position="1322"/>
    </location>
</feature>
<dbReference type="EMBL" id="ONZQ02000011">
    <property type="protein sequence ID" value="SPO04744.1"/>
    <property type="molecule type" value="Genomic_DNA"/>
</dbReference>
<dbReference type="Gene3D" id="3.40.50.300">
    <property type="entry name" value="P-loop containing nucleotide triphosphate hydrolases"/>
    <property type="match status" value="1"/>
</dbReference>
<dbReference type="PANTHER" id="PTHR10039:SF14">
    <property type="entry name" value="NACHT DOMAIN-CONTAINING PROTEIN"/>
    <property type="match status" value="1"/>
</dbReference>
<dbReference type="Pfam" id="PF24809">
    <property type="entry name" value="DUF7708"/>
    <property type="match status" value="1"/>
</dbReference>
<keyword evidence="2" id="KW-0175">Coiled coil</keyword>
<keyword evidence="1" id="KW-0677">Repeat</keyword>
<dbReference type="Pfam" id="PF24883">
    <property type="entry name" value="NPHP3_N"/>
    <property type="match status" value="1"/>
</dbReference>
<evidence type="ECO:0000313" key="5">
    <source>
        <dbReference type="EMBL" id="SPO04744.1"/>
    </source>
</evidence>
<dbReference type="InterPro" id="IPR056884">
    <property type="entry name" value="NPHP3-like_N"/>
</dbReference>
<sequence length="1532" mass="172363">MAYPSKSTNPIENDIFQQAQADFLAALPAKERDRFTTTLSADVFLISVERLDIIANKGPSGKRWLGIIKKFSDGLEPFFKIVDIFVSSKPEFAAIFWGSLRLVLQLAGDYSSFFEKFAQMLSTLTEALPQYSELLDLCKDRPPSNDDENNNVRIQTHIREIYKDIFAVLHVAVGIFAKPDGRAKKAPAVVGSLLWKPFESRFGELLSRMRSHRRFIFEQLVLWHASEDARERARAAADRKVESVERDDAAQERKLAEQERIFMREEREQSSQHREQISSHLAAIRRELRALEKDRQERAHSRIVDWLAAPNYTNPFNKALQLRDAGTAMWLFEEPAYNSWMERRSEVTTSHSRKHLGSNVMWLQGHPGAGKTILAATIIEELQSGSPSSSNVYYYFFDHQVPSSARWPEAFRSIMAQLLWKQRKDTQLLDCLTFIADEAGQGQPVASDMLLLDMLRLCLPEDGILIMDGIDECEDNDLLVESLVALSSSLPGLRVMLLSRINVAALKTSVRSSHIFIVSKTKVSRDIRHFCLNQLQDMFDDELLPSTHLEQKEAFADQLCTGADGMFLWARLMIRCLRSRYITRERRLQMISQVNLPEGLETMYERIIAVIQGSGQIAADLATSTLTWLAFSVVPMTTRQLRQAIAIYAPSDYTPDSDEDISEFEECVILASAGLVEAYKADPNPESPGGEVSLRFIHLSVRELIESESVTSKASPLPMTGQWRGFAPEDSRNNSRLTVNQQYPMSVQRPPPMIERSPSPWREKTSSIFRQLIPHPAEANLAMALCCLKQLLYHSPAQPAGGAFNKRVSEDHMNKYHCFALYASVQWFGHLERCLSFEYDHVFTSQVAVAEFAKVLLTFLGEPRVLSAWLEVFYTAKYQRKNVRYGHPPTQTLRRWVEFMAMKTPSREHERMVVEVRDELLAFATDVDKVVSTWKEQLDSSPEMVWDEMTYFAPSRFFFSPNSVKVSIQNPDPPDDPNISSDPVAVMSRTSSNGQIKSILSIWAPREIRDRKTFTRLRVLDRHRNNDVRQLCTGWIATYHAWMVASSDALLAKVEIPIPAEEVLPALLNYLDHPITDGIDFPLAISADAMSFCVLRTLYVIQQGNDQSDTKIFNECLGEVDPDGADFMWTARDPSPSAPECVYNVHYSPDGEYLVLHESLQGRTSLTVLAYHSTLEDGLTVREVNALEISDSVDDITSIVFHPTRALLVFHGRFCIEPLRKEKSLFMWYFRKANHNLVHRKLTNYWGVRSMAFSSCGSFLVIQRDFPADADPVVFPCPPEPEGPVIADGTVEESESVALPNEHAEPSVPTPRTHEPEPGSQLSLAEGNVRTQLAKTKAPDHVTLISTSTSGTQIALSRKAGDKVETAKVLTLPKATPFKGDVHTAVPPAFDGDTFKVSIDTDRKRNYSLIEPQAGETSAVIERNAAFVSSTASSAPRISTLAPRRNRGQMIDGVEHGGGWEACQYSLFRSSRQLPPAEVGPSQKLLPAVEEVAAAADALLPPALEVPATPKEEESNTFLKRVSSTLAWIWGK</sequence>
<evidence type="ECO:0000256" key="1">
    <source>
        <dbReference type="ARBA" id="ARBA00022737"/>
    </source>
</evidence>
<reference evidence="5" key="1">
    <citation type="submission" date="2018-03" db="EMBL/GenBank/DDBJ databases">
        <authorList>
            <person name="Guldener U."/>
        </authorList>
    </citation>
    <scope>NUCLEOTIDE SEQUENCE</scope>
</reference>
<dbReference type="InterPro" id="IPR027417">
    <property type="entry name" value="P-loop_NTPase"/>
</dbReference>
<dbReference type="SUPFAM" id="SSF50969">
    <property type="entry name" value="YVTN repeat-like/Quinoprotein amine dehydrogenase"/>
    <property type="match status" value="1"/>
</dbReference>
<keyword evidence="6" id="KW-1185">Reference proteome</keyword>
<dbReference type="PANTHER" id="PTHR10039">
    <property type="entry name" value="AMELOGENIN"/>
    <property type="match status" value="1"/>
</dbReference>
<dbReference type="SUPFAM" id="SSF52540">
    <property type="entry name" value="P-loop containing nucleoside triphosphate hydrolases"/>
    <property type="match status" value="1"/>
</dbReference>
<organism evidence="5 6">
    <name type="scientific">Cephalotrichum gorgonifer</name>
    <dbReference type="NCBI Taxonomy" id="2041049"/>
    <lineage>
        <taxon>Eukaryota</taxon>
        <taxon>Fungi</taxon>
        <taxon>Dikarya</taxon>
        <taxon>Ascomycota</taxon>
        <taxon>Pezizomycotina</taxon>
        <taxon>Sordariomycetes</taxon>
        <taxon>Hypocreomycetidae</taxon>
        <taxon>Microascales</taxon>
        <taxon>Microascaceae</taxon>
        <taxon>Cephalotrichum</taxon>
    </lineage>
</organism>
<protein>
    <recommendedName>
        <fullName evidence="4">NACHT domain-containing protein</fullName>
    </recommendedName>
</protein>
<feature type="coiled-coil region" evidence="2">
    <location>
        <begin position="246"/>
        <end position="294"/>
    </location>
</feature>
<feature type="domain" description="NACHT" evidence="4">
    <location>
        <begin position="359"/>
        <end position="500"/>
    </location>
</feature>
<evidence type="ECO:0000256" key="3">
    <source>
        <dbReference type="SAM" id="MobiDB-lite"/>
    </source>
</evidence>
<name>A0AAE8N3B4_9PEZI</name>
<dbReference type="Proteomes" id="UP001187682">
    <property type="component" value="Unassembled WGS sequence"/>
</dbReference>
<dbReference type="PROSITE" id="PS50837">
    <property type="entry name" value="NACHT"/>
    <property type="match status" value="1"/>
</dbReference>
<dbReference type="InterPro" id="IPR011044">
    <property type="entry name" value="Quino_amine_DH_bsu"/>
</dbReference>
<dbReference type="InterPro" id="IPR007111">
    <property type="entry name" value="NACHT_NTPase"/>
</dbReference>
<comment type="caution">
    <text evidence="5">The sequence shown here is derived from an EMBL/GenBank/DDBJ whole genome shotgun (WGS) entry which is preliminary data.</text>
</comment>
<evidence type="ECO:0000313" key="6">
    <source>
        <dbReference type="Proteomes" id="UP001187682"/>
    </source>
</evidence>
<accession>A0AAE8N3B4</accession>
<gene>
    <name evidence="5" type="ORF">DNG_07429</name>
</gene>
<dbReference type="InterPro" id="IPR056125">
    <property type="entry name" value="DUF7708"/>
</dbReference>
<proteinExistence type="predicted"/>